<proteinExistence type="predicted"/>
<keyword evidence="7" id="KW-1185">Reference proteome</keyword>
<dbReference type="InterPro" id="IPR050166">
    <property type="entry name" value="ABC_transporter_ATP-bind"/>
</dbReference>
<evidence type="ECO:0000259" key="5">
    <source>
        <dbReference type="PROSITE" id="PS50893"/>
    </source>
</evidence>
<dbReference type="AlphaFoldDB" id="A0A5D0U648"/>
<dbReference type="GO" id="GO:0005524">
    <property type="term" value="F:ATP binding"/>
    <property type="evidence" value="ECO:0007669"/>
    <property type="project" value="UniProtKB-KW"/>
</dbReference>
<dbReference type="SMART" id="SM00382">
    <property type="entry name" value="AAA"/>
    <property type="match status" value="1"/>
</dbReference>
<comment type="caution">
    <text evidence="6">The sequence shown here is derived from an EMBL/GenBank/DDBJ whole genome shotgun (WGS) entry which is preliminary data.</text>
</comment>
<dbReference type="Gene3D" id="3.40.50.300">
    <property type="entry name" value="P-loop containing nucleotide triphosphate hydrolases"/>
    <property type="match status" value="1"/>
</dbReference>
<dbReference type="SUPFAM" id="SSF52540">
    <property type="entry name" value="P-loop containing nucleoside triphosphate hydrolases"/>
    <property type="match status" value="1"/>
</dbReference>
<feature type="compositionally biased region" description="Polar residues" evidence="4">
    <location>
        <begin position="15"/>
        <end position="24"/>
    </location>
</feature>
<gene>
    <name evidence="6" type="ORF">FXF65_22125</name>
</gene>
<accession>A0A5D0U648</accession>
<dbReference type="PANTHER" id="PTHR42788:SF13">
    <property type="entry name" value="ALIPHATIC SULFONATES IMPORT ATP-BINDING PROTEIN SSUB"/>
    <property type="match status" value="1"/>
</dbReference>
<protein>
    <submittedName>
        <fullName evidence="6">ABC transporter ATP-binding protein</fullName>
    </submittedName>
</protein>
<feature type="domain" description="ABC transporter" evidence="5">
    <location>
        <begin position="28"/>
        <end position="258"/>
    </location>
</feature>
<name>A0A5D0U648_9ACTN</name>
<dbReference type="OrthoDB" id="3514167at2"/>
<dbReference type="InterPro" id="IPR017871">
    <property type="entry name" value="ABC_transporter-like_CS"/>
</dbReference>
<keyword evidence="1" id="KW-0813">Transport</keyword>
<dbReference type="Proteomes" id="UP000322634">
    <property type="component" value="Unassembled WGS sequence"/>
</dbReference>
<sequence length="292" mass="31682">MGIPTKNSRRGPSDTDGQASSTGAHVSIKGVSVEYETARSGVKAALKDVSLEIEAGEFVCVVGTSGCGKTTLLKAIDGLVPISSGTVELDGKKVTKPGKSRSVVFQAASLLPWRTVVGNVRYGLEMQGRGRGKAKDDTARTVESLIELVGLKGFEHAYPSELSGGMQQRVNLARALACDPQMLLLDEPFAALDAQTREIMQGELVKIWGASNKTALFITHQIDEAIYLADKVVVMTARPGRIREVIKIDLPRPRPLQIKRDPEFVAYLDQVWTMIEEEGRLAAMRDRGVAQH</sequence>
<dbReference type="PROSITE" id="PS00211">
    <property type="entry name" value="ABC_TRANSPORTER_1"/>
    <property type="match status" value="1"/>
</dbReference>
<organism evidence="6 7">
    <name type="scientific">Actinomadura syzygii</name>
    <dbReference type="NCBI Taxonomy" id="1427538"/>
    <lineage>
        <taxon>Bacteria</taxon>
        <taxon>Bacillati</taxon>
        <taxon>Actinomycetota</taxon>
        <taxon>Actinomycetes</taxon>
        <taxon>Streptosporangiales</taxon>
        <taxon>Thermomonosporaceae</taxon>
        <taxon>Actinomadura</taxon>
    </lineage>
</organism>
<evidence type="ECO:0000313" key="6">
    <source>
        <dbReference type="EMBL" id="TYC13203.1"/>
    </source>
</evidence>
<dbReference type="PANTHER" id="PTHR42788">
    <property type="entry name" value="TAURINE IMPORT ATP-BINDING PROTEIN-RELATED"/>
    <property type="match status" value="1"/>
</dbReference>
<evidence type="ECO:0000313" key="7">
    <source>
        <dbReference type="Proteomes" id="UP000322634"/>
    </source>
</evidence>
<dbReference type="Pfam" id="PF00005">
    <property type="entry name" value="ABC_tran"/>
    <property type="match status" value="1"/>
</dbReference>
<keyword evidence="2" id="KW-0547">Nucleotide-binding</keyword>
<dbReference type="InterPro" id="IPR003593">
    <property type="entry name" value="AAA+_ATPase"/>
</dbReference>
<dbReference type="RefSeq" id="WP_148351897.1">
    <property type="nucleotide sequence ID" value="NZ_JBHSBF010000034.1"/>
</dbReference>
<dbReference type="CDD" id="cd03293">
    <property type="entry name" value="ABC_NrtD_SsuB_transporters"/>
    <property type="match status" value="1"/>
</dbReference>
<dbReference type="EMBL" id="VSFF01000008">
    <property type="protein sequence ID" value="TYC13203.1"/>
    <property type="molecule type" value="Genomic_DNA"/>
</dbReference>
<evidence type="ECO:0000256" key="3">
    <source>
        <dbReference type="ARBA" id="ARBA00022840"/>
    </source>
</evidence>
<evidence type="ECO:0000256" key="1">
    <source>
        <dbReference type="ARBA" id="ARBA00022448"/>
    </source>
</evidence>
<dbReference type="GO" id="GO:0016887">
    <property type="term" value="F:ATP hydrolysis activity"/>
    <property type="evidence" value="ECO:0007669"/>
    <property type="project" value="InterPro"/>
</dbReference>
<dbReference type="InterPro" id="IPR027417">
    <property type="entry name" value="P-loop_NTPase"/>
</dbReference>
<dbReference type="PROSITE" id="PS50893">
    <property type="entry name" value="ABC_TRANSPORTER_2"/>
    <property type="match status" value="1"/>
</dbReference>
<feature type="region of interest" description="Disordered" evidence="4">
    <location>
        <begin position="1"/>
        <end position="24"/>
    </location>
</feature>
<evidence type="ECO:0000256" key="4">
    <source>
        <dbReference type="SAM" id="MobiDB-lite"/>
    </source>
</evidence>
<keyword evidence="3 6" id="KW-0067">ATP-binding</keyword>
<reference evidence="6 7" key="1">
    <citation type="submission" date="2019-08" db="EMBL/GenBank/DDBJ databases">
        <title>Actinomadura sp. nov. CYP1-5 isolated from mountain soil.</title>
        <authorList>
            <person name="Songsumanus A."/>
            <person name="Kuncharoen N."/>
            <person name="Kudo T."/>
            <person name="Yuki M."/>
            <person name="Igarashi Y."/>
            <person name="Tanasupawat S."/>
        </authorList>
    </citation>
    <scope>NUCLEOTIDE SEQUENCE [LARGE SCALE GENOMIC DNA]</scope>
    <source>
        <strain evidence="6 7">GKU157</strain>
    </source>
</reference>
<dbReference type="InterPro" id="IPR003439">
    <property type="entry name" value="ABC_transporter-like_ATP-bd"/>
</dbReference>
<evidence type="ECO:0000256" key="2">
    <source>
        <dbReference type="ARBA" id="ARBA00022741"/>
    </source>
</evidence>